<accession>A0ABN7TBI5</accession>
<keyword evidence="2" id="KW-1185">Reference proteome</keyword>
<protein>
    <submittedName>
        <fullName evidence="1">Oidioi.mRNA.OKI2018_I69.chr2.g7656.t1.cds</fullName>
    </submittedName>
</protein>
<sequence>MRFFAVLGSALAGYVPEYFCDLTANGNAGSTPNAPVNYMCFEYQCPRRENIMQLYNGLLQIHADERGLQVDCRDRSCTETLYNHYEFCIPCCNSPYSRNTDYRFPTCKAIRTFSDACDHFRRFGKFNIRYY</sequence>
<evidence type="ECO:0000313" key="1">
    <source>
        <dbReference type="EMBL" id="CAG5113562.1"/>
    </source>
</evidence>
<organism evidence="1 2">
    <name type="scientific">Oikopleura dioica</name>
    <name type="common">Tunicate</name>
    <dbReference type="NCBI Taxonomy" id="34765"/>
    <lineage>
        <taxon>Eukaryota</taxon>
        <taxon>Metazoa</taxon>
        <taxon>Chordata</taxon>
        <taxon>Tunicata</taxon>
        <taxon>Appendicularia</taxon>
        <taxon>Copelata</taxon>
        <taxon>Oikopleuridae</taxon>
        <taxon>Oikopleura</taxon>
    </lineage>
</organism>
<gene>
    <name evidence="1" type="ORF">OKIOD_LOCUS16421</name>
</gene>
<evidence type="ECO:0000313" key="2">
    <source>
        <dbReference type="Proteomes" id="UP001158576"/>
    </source>
</evidence>
<dbReference type="EMBL" id="OU015567">
    <property type="protein sequence ID" value="CAG5113562.1"/>
    <property type="molecule type" value="Genomic_DNA"/>
</dbReference>
<proteinExistence type="predicted"/>
<reference evidence="1 2" key="1">
    <citation type="submission" date="2021-04" db="EMBL/GenBank/DDBJ databases">
        <authorList>
            <person name="Bliznina A."/>
        </authorList>
    </citation>
    <scope>NUCLEOTIDE SEQUENCE [LARGE SCALE GENOMIC DNA]</scope>
</reference>
<dbReference type="Proteomes" id="UP001158576">
    <property type="component" value="Chromosome 2"/>
</dbReference>
<name>A0ABN7TBI5_OIKDI</name>